<dbReference type="EMBL" id="FN667742">
    <property type="protein sequence ID" value="CBJ90061.1"/>
    <property type="molecule type" value="Genomic_DNA"/>
</dbReference>
<gene>
    <name evidence="2" type="ordered locus">XNC1_2001</name>
</gene>
<accession>D3VDZ4</accession>
<evidence type="ECO:0000313" key="3">
    <source>
        <dbReference type="Proteomes" id="UP000008075"/>
    </source>
</evidence>
<protein>
    <submittedName>
        <fullName evidence="2">Uncharacterized protein</fullName>
    </submittedName>
</protein>
<dbReference type="AlphaFoldDB" id="D3VDZ4"/>
<dbReference type="Proteomes" id="UP000008075">
    <property type="component" value="Chromosome"/>
</dbReference>
<evidence type="ECO:0000313" key="2">
    <source>
        <dbReference type="EMBL" id="CBJ90061.1"/>
    </source>
</evidence>
<keyword evidence="3" id="KW-1185">Reference proteome</keyword>
<evidence type="ECO:0000256" key="1">
    <source>
        <dbReference type="SAM" id="Phobius"/>
    </source>
</evidence>
<keyword evidence="1" id="KW-0812">Transmembrane</keyword>
<feature type="transmembrane region" description="Helical" evidence="1">
    <location>
        <begin position="12"/>
        <end position="32"/>
    </location>
</feature>
<sequence>MASLSPRDDFFGLAINQIVQFGLSSLQVIYYLEQLFRWYRHKIFNQRARQRI</sequence>
<name>D3VDZ4_XENNA</name>
<dbReference type="KEGG" id="xne:XNC1_2001"/>
<keyword evidence="1" id="KW-0472">Membrane</keyword>
<keyword evidence="1" id="KW-1133">Transmembrane helix</keyword>
<proteinExistence type="predicted"/>
<reference evidence="2 3" key="1">
    <citation type="journal article" date="2011" name="PLoS ONE">
        <title>The entomopathogenic bacterial endosymbionts xenorhabdus and photorhabdus: convergent lifestyles from divergent genomes.</title>
        <authorList>
            <person name="Chaston J.M."/>
            <person name="Suen G."/>
            <person name="Tucker S.L."/>
            <person name="Andersen A.W."/>
            <person name="Bhasin A."/>
            <person name="Bode E."/>
            <person name="Bode H.B."/>
            <person name="Brachmann A.O."/>
            <person name="Cowles C.E."/>
            <person name="Cowles K.N."/>
            <person name="Darby C."/>
            <person name="de Leon L."/>
            <person name="Drace K."/>
            <person name="Du Z."/>
            <person name="Givaudan A."/>
            <person name="Herbert Tran E.E."/>
            <person name="Jewell K.A."/>
            <person name="Knack J.J."/>
            <person name="Krasomil-Osterfeld K.C."/>
            <person name="Kukor R."/>
            <person name="Lanois A."/>
            <person name="Latreille P."/>
            <person name="Leimgruber N.K."/>
            <person name="Lipke C.M."/>
            <person name="Liu R."/>
            <person name="Lu X."/>
            <person name="Martens E.C."/>
            <person name="Marri P.R."/>
            <person name="Medigue C."/>
            <person name="Menard M.L."/>
            <person name="Miller N.M."/>
            <person name="Morales-Soto N."/>
            <person name="Norton S."/>
            <person name="Ogier J.C."/>
            <person name="Orchard S.S."/>
            <person name="Park D."/>
            <person name="Park Y."/>
            <person name="Qurollo B.A."/>
            <person name="Sugar D.R."/>
            <person name="Richards G.R."/>
            <person name="Rouy Z."/>
            <person name="Slominski B."/>
            <person name="Slominski K."/>
            <person name="Snyder H."/>
            <person name="Tjaden B.C."/>
            <person name="van der Hoeven R."/>
            <person name="Welch R.D."/>
            <person name="Wheeler C."/>
            <person name="Xiang B."/>
            <person name="Barbazuk B."/>
            <person name="Gaudriault S."/>
            <person name="Goodner B."/>
            <person name="Slater S.C."/>
            <person name="Forst S."/>
            <person name="Goldman B.S."/>
            <person name="Goodrich-Blair H."/>
        </authorList>
    </citation>
    <scope>NUCLEOTIDE SEQUENCE [LARGE SCALE GENOMIC DNA]</scope>
    <source>
        <strain evidence="3">ATCC 19061 / DSM 3370 / CCUG 14189 / LMG 1036 / NCIMB 9965 / AN6</strain>
    </source>
</reference>
<dbReference type="HOGENOM" id="CLU_214565_0_0_6"/>
<organism evidence="2 3">
    <name type="scientific">Xenorhabdus nematophila (strain ATCC 19061 / DSM 3370 / CCUG 14189 / LMG 1036 / NCIMB 9965 / AN6)</name>
    <dbReference type="NCBI Taxonomy" id="406817"/>
    <lineage>
        <taxon>Bacteria</taxon>
        <taxon>Pseudomonadati</taxon>
        <taxon>Pseudomonadota</taxon>
        <taxon>Gammaproteobacteria</taxon>
        <taxon>Enterobacterales</taxon>
        <taxon>Morganellaceae</taxon>
        <taxon>Xenorhabdus</taxon>
    </lineage>
</organism>